<dbReference type="Proteomes" id="UP000176510">
    <property type="component" value="Unassembled WGS sequence"/>
</dbReference>
<reference evidence="2 3" key="1">
    <citation type="journal article" date="2016" name="Nat. Commun.">
        <title>Thousands of microbial genomes shed light on interconnected biogeochemical processes in an aquifer system.</title>
        <authorList>
            <person name="Anantharaman K."/>
            <person name="Brown C.T."/>
            <person name="Hug L.A."/>
            <person name="Sharon I."/>
            <person name="Castelle C.J."/>
            <person name="Probst A.J."/>
            <person name="Thomas B.C."/>
            <person name="Singh A."/>
            <person name="Wilkins M.J."/>
            <person name="Karaoz U."/>
            <person name="Brodie E.L."/>
            <person name="Williams K.H."/>
            <person name="Hubbard S.S."/>
            <person name="Banfield J.F."/>
        </authorList>
    </citation>
    <scope>NUCLEOTIDE SEQUENCE [LARGE SCALE GENOMIC DNA]</scope>
</reference>
<dbReference type="InterPro" id="IPR045584">
    <property type="entry name" value="Pilin-like"/>
</dbReference>
<gene>
    <name evidence="2" type="ORF">A3B34_01370</name>
</gene>
<dbReference type="STRING" id="1802279.A3B34_01370"/>
<feature type="transmembrane region" description="Helical" evidence="1">
    <location>
        <begin position="30"/>
        <end position="51"/>
    </location>
</feature>
<evidence type="ECO:0000256" key="1">
    <source>
        <dbReference type="SAM" id="Phobius"/>
    </source>
</evidence>
<sequence>MRLSVNFGNRLAGDTRVGQGRETGFTMVEVVVMMSIVTIISGIVLVSFTGLHEGAAINRSARELALAVRRAQNMSLAVTQIDTPLAGPRIPPAIGMRFAQDAQTYVSFGDFNRDNRYGNELPEDERDVRVVTDAVFEGNVKIKSVAYYDAFNQRQAIPVLHVIFAAPEAAVTIAGADGAPLGDLAEIELVTASGQLTKRILVRTSGQVSIR</sequence>
<evidence type="ECO:0000313" key="3">
    <source>
        <dbReference type="Proteomes" id="UP000176510"/>
    </source>
</evidence>
<organism evidence="2 3">
    <name type="scientific">Candidatus Sungbacteria bacterium RIFCSPLOWO2_01_FULL_54_21</name>
    <dbReference type="NCBI Taxonomy" id="1802279"/>
    <lineage>
        <taxon>Bacteria</taxon>
        <taxon>Candidatus Sungiibacteriota</taxon>
    </lineage>
</organism>
<evidence type="ECO:0008006" key="4">
    <source>
        <dbReference type="Google" id="ProtNLM"/>
    </source>
</evidence>
<dbReference type="EMBL" id="MHQR01000037">
    <property type="protein sequence ID" value="OHA06547.1"/>
    <property type="molecule type" value="Genomic_DNA"/>
</dbReference>
<dbReference type="AlphaFoldDB" id="A0A1G2L4B6"/>
<accession>A0A1G2L4B6</accession>
<evidence type="ECO:0000313" key="2">
    <source>
        <dbReference type="EMBL" id="OHA06547.1"/>
    </source>
</evidence>
<keyword evidence="1" id="KW-1133">Transmembrane helix</keyword>
<comment type="caution">
    <text evidence="2">The sequence shown here is derived from an EMBL/GenBank/DDBJ whole genome shotgun (WGS) entry which is preliminary data.</text>
</comment>
<keyword evidence="1" id="KW-0472">Membrane</keyword>
<proteinExistence type="predicted"/>
<name>A0A1G2L4B6_9BACT</name>
<protein>
    <recommendedName>
        <fullName evidence="4">General secretion pathway GspH domain-containing protein</fullName>
    </recommendedName>
</protein>
<dbReference type="SUPFAM" id="SSF54523">
    <property type="entry name" value="Pili subunits"/>
    <property type="match status" value="1"/>
</dbReference>
<keyword evidence="1" id="KW-0812">Transmembrane</keyword>